<dbReference type="Gene3D" id="1.20.1560.10">
    <property type="entry name" value="ABC transporter type 1, transmembrane domain"/>
    <property type="match status" value="1"/>
</dbReference>
<dbReference type="Gene3D" id="3.40.50.300">
    <property type="entry name" value="P-loop containing nucleotide triphosphate hydrolases"/>
    <property type="match status" value="1"/>
</dbReference>
<keyword evidence="2 7" id="KW-0812">Transmembrane</keyword>
<dbReference type="SUPFAM" id="SSF52540">
    <property type="entry name" value="P-loop containing nucleoside triphosphate hydrolases"/>
    <property type="match status" value="1"/>
</dbReference>
<dbReference type="EMBL" id="BAAAET010000001">
    <property type="protein sequence ID" value="GAA0686547.1"/>
    <property type="molecule type" value="Genomic_DNA"/>
</dbReference>
<dbReference type="RefSeq" id="WP_343803308.1">
    <property type="nucleotide sequence ID" value="NZ_BAAAET010000001.1"/>
</dbReference>
<gene>
    <name evidence="10" type="primary">cydC</name>
    <name evidence="10" type="ORF">GCM10009104_10560</name>
</gene>
<dbReference type="SMART" id="SM00382">
    <property type="entry name" value="AAA"/>
    <property type="match status" value="1"/>
</dbReference>
<protein>
    <submittedName>
        <fullName evidence="10">Cysteine/glutathione ABC transporter ATP-binding protein/permease CydC</fullName>
    </submittedName>
</protein>
<dbReference type="InterPro" id="IPR003439">
    <property type="entry name" value="ABC_transporter-like_ATP-bd"/>
</dbReference>
<keyword evidence="5 7" id="KW-1133">Transmembrane helix</keyword>
<dbReference type="InterPro" id="IPR017871">
    <property type="entry name" value="ABC_transporter-like_CS"/>
</dbReference>
<dbReference type="SUPFAM" id="SSF90123">
    <property type="entry name" value="ABC transporter transmembrane region"/>
    <property type="match status" value="1"/>
</dbReference>
<evidence type="ECO:0000256" key="7">
    <source>
        <dbReference type="SAM" id="Phobius"/>
    </source>
</evidence>
<evidence type="ECO:0000256" key="5">
    <source>
        <dbReference type="ARBA" id="ARBA00022989"/>
    </source>
</evidence>
<dbReference type="PANTHER" id="PTHR43394:SF1">
    <property type="entry name" value="ATP-BINDING CASSETTE SUB-FAMILY B MEMBER 10, MITOCHONDRIAL"/>
    <property type="match status" value="1"/>
</dbReference>
<dbReference type="InterPro" id="IPR014223">
    <property type="entry name" value="ABC_CydC/D"/>
</dbReference>
<dbReference type="PROSITE" id="PS50893">
    <property type="entry name" value="ABC_TRANSPORTER_2"/>
    <property type="match status" value="1"/>
</dbReference>
<evidence type="ECO:0000256" key="2">
    <source>
        <dbReference type="ARBA" id="ARBA00022692"/>
    </source>
</evidence>
<keyword evidence="11" id="KW-1185">Reference proteome</keyword>
<organism evidence="10 11">
    <name type="scientific">Marinobacterium maritimum</name>
    <dbReference type="NCBI Taxonomy" id="500162"/>
    <lineage>
        <taxon>Bacteria</taxon>
        <taxon>Pseudomonadati</taxon>
        <taxon>Pseudomonadota</taxon>
        <taxon>Gammaproteobacteria</taxon>
        <taxon>Oceanospirillales</taxon>
        <taxon>Oceanospirillaceae</taxon>
        <taxon>Marinobacterium</taxon>
    </lineage>
</organism>
<proteinExistence type="predicted"/>
<comment type="caution">
    <text evidence="10">The sequence shown here is derived from an EMBL/GenBank/DDBJ whole genome shotgun (WGS) entry which is preliminary data.</text>
</comment>
<dbReference type="InterPro" id="IPR039421">
    <property type="entry name" value="Type_1_exporter"/>
</dbReference>
<evidence type="ECO:0000313" key="10">
    <source>
        <dbReference type="EMBL" id="GAA0686547.1"/>
    </source>
</evidence>
<feature type="domain" description="ABC transporter" evidence="8">
    <location>
        <begin position="341"/>
        <end position="574"/>
    </location>
</feature>
<dbReference type="InterPro" id="IPR003593">
    <property type="entry name" value="AAA+_ATPase"/>
</dbReference>
<sequence length="575" mass="62530">MKVLWPFVRMLGVHRGWVALGVLLSLITLLSAIGLLTLSGWFISASALAGVTALGAKQFNYFTPGAGVRGFAIFRTVGRYFERITTHEATFRVLAHLRSWFYRRLELLGPARLQSYRSADLLNRLVTDINALDNLYLRVLVPTLVAGAVGLLVVLFLAAFSVAVAQVTAVALLLAGVLLPWGAQLAGRRAGRTQLLAISALRTRLLALVQGQVDLQIYGGVAPAVEQVHQAEVVLQKTQLRMAMINGLTTAMMTLIAGGAGIAALILGIELVHEEVLVPAQLAMLVFCVLAVFEAVAPLPLAFQYWSKTSAAAGRLVEITEQKAEINFPDQSVEPEQPGRVEFNDICFRYDKAAPWVLEHFSLSVCPGERLLILGHTGSGKSSLINLLARFHEPDSGSLHLAGQPIQAYDEPTLRSQMSVLSQPVQLFAGSVADNLRLADVDATDQQMLHVLAQVALNDELGEDPLHYQVGESGSRLSGGQRKRMGLARALLKPAPLLLLDEPTEGLDARTEAVVVGAMLSHFRGRTLLMISHHLQMAEHFDRIIVLDRGTVIEQGAPEELMARAESRYNQLRAV</sequence>
<feature type="transmembrane region" description="Helical" evidence="7">
    <location>
        <begin position="135"/>
        <end position="157"/>
    </location>
</feature>
<keyword evidence="6 7" id="KW-0472">Membrane</keyword>
<feature type="domain" description="ABC transmembrane type-1" evidence="9">
    <location>
        <begin position="19"/>
        <end position="308"/>
    </location>
</feature>
<feature type="transmembrane region" description="Helical" evidence="7">
    <location>
        <begin position="163"/>
        <end position="183"/>
    </location>
</feature>
<evidence type="ECO:0000256" key="4">
    <source>
        <dbReference type="ARBA" id="ARBA00022840"/>
    </source>
</evidence>
<evidence type="ECO:0000313" key="11">
    <source>
        <dbReference type="Proteomes" id="UP001499915"/>
    </source>
</evidence>
<evidence type="ECO:0000259" key="8">
    <source>
        <dbReference type="PROSITE" id="PS50893"/>
    </source>
</evidence>
<dbReference type="GO" id="GO:0005524">
    <property type="term" value="F:ATP binding"/>
    <property type="evidence" value="ECO:0007669"/>
    <property type="project" value="UniProtKB-KW"/>
</dbReference>
<dbReference type="Proteomes" id="UP001499915">
    <property type="component" value="Unassembled WGS sequence"/>
</dbReference>
<evidence type="ECO:0000256" key="1">
    <source>
        <dbReference type="ARBA" id="ARBA00004651"/>
    </source>
</evidence>
<evidence type="ECO:0000259" key="9">
    <source>
        <dbReference type="PROSITE" id="PS50929"/>
    </source>
</evidence>
<feature type="transmembrane region" description="Helical" evidence="7">
    <location>
        <begin position="245"/>
        <end position="269"/>
    </location>
</feature>
<reference evidence="10 11" key="1">
    <citation type="journal article" date="2019" name="Int. J. Syst. Evol. Microbiol.">
        <title>The Global Catalogue of Microorganisms (GCM) 10K type strain sequencing project: providing services to taxonomists for standard genome sequencing and annotation.</title>
        <authorList>
            <consortium name="The Broad Institute Genomics Platform"/>
            <consortium name="The Broad Institute Genome Sequencing Center for Infectious Disease"/>
            <person name="Wu L."/>
            <person name="Ma J."/>
        </authorList>
    </citation>
    <scope>NUCLEOTIDE SEQUENCE [LARGE SCALE GENOMIC DNA]</scope>
    <source>
        <strain evidence="10 11">JCM 15134</strain>
    </source>
</reference>
<accession>A0ABN1I3S2</accession>
<dbReference type="CDD" id="cd18585">
    <property type="entry name" value="ABC_6TM_CydC"/>
    <property type="match status" value="1"/>
</dbReference>
<dbReference type="Pfam" id="PF00005">
    <property type="entry name" value="ABC_tran"/>
    <property type="match status" value="1"/>
</dbReference>
<dbReference type="PROSITE" id="PS50929">
    <property type="entry name" value="ABC_TM1F"/>
    <property type="match status" value="1"/>
</dbReference>
<dbReference type="PANTHER" id="PTHR43394">
    <property type="entry name" value="ATP-DEPENDENT PERMEASE MDL1, MITOCHONDRIAL"/>
    <property type="match status" value="1"/>
</dbReference>
<dbReference type="NCBIfam" id="TIGR02868">
    <property type="entry name" value="CydC"/>
    <property type="match status" value="1"/>
</dbReference>
<keyword evidence="3" id="KW-0547">Nucleotide-binding</keyword>
<evidence type="ECO:0000256" key="3">
    <source>
        <dbReference type="ARBA" id="ARBA00022741"/>
    </source>
</evidence>
<dbReference type="InterPro" id="IPR011527">
    <property type="entry name" value="ABC1_TM_dom"/>
</dbReference>
<name>A0ABN1I3S2_9GAMM</name>
<dbReference type="PROSITE" id="PS00211">
    <property type="entry name" value="ABC_TRANSPORTER_1"/>
    <property type="match status" value="1"/>
</dbReference>
<comment type="subcellular location">
    <subcellularLocation>
        <location evidence="1">Cell membrane</location>
        <topology evidence="1">Multi-pass membrane protein</topology>
    </subcellularLocation>
</comment>
<dbReference type="InterPro" id="IPR027417">
    <property type="entry name" value="P-loop_NTPase"/>
</dbReference>
<keyword evidence="4 10" id="KW-0067">ATP-binding</keyword>
<feature type="transmembrane region" description="Helical" evidence="7">
    <location>
        <begin position="281"/>
        <end position="303"/>
    </location>
</feature>
<evidence type="ECO:0000256" key="6">
    <source>
        <dbReference type="ARBA" id="ARBA00023136"/>
    </source>
</evidence>
<dbReference type="InterPro" id="IPR036640">
    <property type="entry name" value="ABC1_TM_sf"/>
</dbReference>